<feature type="active site" description="Charge relay system" evidence="5 6">
    <location>
        <position position="251"/>
    </location>
</feature>
<dbReference type="OrthoDB" id="9762689at2"/>
<gene>
    <name evidence="10" type="ORF">CLV96_3135</name>
</gene>
<dbReference type="InterPro" id="IPR050131">
    <property type="entry name" value="Peptidase_S8_subtilisin-like"/>
</dbReference>
<protein>
    <submittedName>
        <fullName evidence="10">Subtilase family protein</fullName>
    </submittedName>
</protein>
<evidence type="ECO:0000313" key="11">
    <source>
        <dbReference type="Proteomes" id="UP000294684"/>
    </source>
</evidence>
<dbReference type="Proteomes" id="UP000294684">
    <property type="component" value="Unassembled WGS sequence"/>
</dbReference>
<dbReference type="PROSITE" id="PS51892">
    <property type="entry name" value="SUBTILASE"/>
    <property type="match status" value="1"/>
</dbReference>
<dbReference type="GO" id="GO:0006508">
    <property type="term" value="P:proteolysis"/>
    <property type="evidence" value="ECO:0007669"/>
    <property type="project" value="UniProtKB-KW"/>
</dbReference>
<keyword evidence="11" id="KW-1185">Reference proteome</keyword>
<dbReference type="PANTHER" id="PTHR43806:SF11">
    <property type="entry name" value="CEREVISIN-RELATED"/>
    <property type="match status" value="1"/>
</dbReference>
<dbReference type="InterPro" id="IPR054399">
    <property type="entry name" value="Fervidolysin-like_N_prodom"/>
</dbReference>
<dbReference type="Gene3D" id="3.40.50.200">
    <property type="entry name" value="Peptidase S8/S53 domain"/>
    <property type="match status" value="2"/>
</dbReference>
<evidence type="ECO:0000256" key="2">
    <source>
        <dbReference type="ARBA" id="ARBA00022670"/>
    </source>
</evidence>
<dbReference type="PROSITE" id="PS00138">
    <property type="entry name" value="SUBTILASE_SER"/>
    <property type="match status" value="1"/>
</dbReference>
<proteinExistence type="inferred from homology"/>
<dbReference type="Pfam" id="PF00082">
    <property type="entry name" value="Peptidase_S8"/>
    <property type="match status" value="2"/>
</dbReference>
<dbReference type="PRINTS" id="PR00723">
    <property type="entry name" value="SUBTILISIN"/>
</dbReference>
<sequence length="680" mass="72227">MKIMISRNSKLKILSLLALVGSTVLVSDPIQRNILSEPFRFQSALSNVATKSGISNRPDFAPDEIVIKFKPHIANDELFSRSRSLGFNVENVSKRAHFTTVKIANTETIEEAVSRAKRDPAVEYAEPKYYYYAQATAPNDTDFGKLWGLKNNAQTISSPSYTINNPGTSGNDMNVLGAWDVTTSCSSIIVAVLDTGINYNHEDLSGNMWDGSAGCVDKNGTAIGGGCPNHGWDFAGNGIVADNDPIDEEGHGSHVAGTIGAVGNNNKGISGVCQTAKLMSVRVLGVGGGSNASVADGIYFAVRNGAKVINMSLGGASYSQLIYDAVEYAKSNDVLVVVAAGNENTDLKTGNSYPCKNNNTNQICIAALDQNYARANFSNYDTTTTAANRTVDFGAPGTNIHSIFGSETTFDEGASNYTGWTTEGSGGAVTWAYQSCTVGTGTLKGLALPNDCSVIAWNFTPPYPTPTSVAFGLDRKVYKTFTIPANSTKVSVFHTIVSDGEGYTNSCYDYTEAYSKNATGSPFTGGSLMTMADYNRQVYATKFCRLGNVSFIGSEEVILNSCMNSANTNCTVGYRHVSDFSTQNGGVMIGDFHLSAWIRSNNSYGLYNGTSMATPNVAGVAALIRAYNPLLTHAEVIQKLIDGGTATASLSANTKYGKSINANDSVKHLNQVTGVSATLQ</sequence>
<dbReference type="InterPro" id="IPR023827">
    <property type="entry name" value="Peptidase_S8_Asp-AS"/>
</dbReference>
<feature type="domain" description="Fervidolysin-like N-terminal prodomain" evidence="9">
    <location>
        <begin position="55"/>
        <end position="127"/>
    </location>
</feature>
<dbReference type="GeneID" id="79828411"/>
<dbReference type="PROSITE" id="PS00137">
    <property type="entry name" value="SUBTILASE_HIS"/>
    <property type="match status" value="1"/>
</dbReference>
<reference evidence="10 11" key="1">
    <citation type="submission" date="2019-03" db="EMBL/GenBank/DDBJ databases">
        <title>Genomic Encyclopedia of Archaeal and Bacterial Type Strains, Phase II (KMG-II): from individual species to whole genera.</title>
        <authorList>
            <person name="Goeker M."/>
        </authorList>
    </citation>
    <scope>NUCLEOTIDE SEQUENCE [LARGE SCALE GENOMIC DNA]</scope>
    <source>
        <strain evidence="10 11">DSM 21537</strain>
    </source>
</reference>
<evidence type="ECO:0000313" key="10">
    <source>
        <dbReference type="EMBL" id="TDY68620.1"/>
    </source>
</evidence>
<dbReference type="InterPro" id="IPR022398">
    <property type="entry name" value="Peptidase_S8_His-AS"/>
</dbReference>
<dbReference type="InterPro" id="IPR000209">
    <property type="entry name" value="Peptidase_S8/S53_dom"/>
</dbReference>
<comment type="similarity">
    <text evidence="1 6 7">Belongs to the peptidase S8 family.</text>
</comment>
<organism evidence="10 11">
    <name type="scientific">Leptospira meyeri</name>
    <dbReference type="NCBI Taxonomy" id="29508"/>
    <lineage>
        <taxon>Bacteria</taxon>
        <taxon>Pseudomonadati</taxon>
        <taxon>Spirochaetota</taxon>
        <taxon>Spirochaetia</taxon>
        <taxon>Leptospirales</taxon>
        <taxon>Leptospiraceae</taxon>
        <taxon>Leptospira</taxon>
    </lineage>
</organism>
<accession>A0A4R8MTI7</accession>
<keyword evidence="4 6" id="KW-0720">Serine protease</keyword>
<comment type="caution">
    <text evidence="10">The sequence shown here is derived from an EMBL/GenBank/DDBJ whole genome shotgun (WGS) entry which is preliminary data.</text>
</comment>
<evidence type="ECO:0000259" key="9">
    <source>
        <dbReference type="Pfam" id="PF22148"/>
    </source>
</evidence>
<dbReference type="PANTHER" id="PTHR43806">
    <property type="entry name" value="PEPTIDASE S8"/>
    <property type="match status" value="1"/>
</dbReference>
<evidence type="ECO:0000256" key="3">
    <source>
        <dbReference type="ARBA" id="ARBA00022801"/>
    </source>
</evidence>
<evidence type="ECO:0000256" key="7">
    <source>
        <dbReference type="RuleBase" id="RU003355"/>
    </source>
</evidence>
<dbReference type="GO" id="GO:0004252">
    <property type="term" value="F:serine-type endopeptidase activity"/>
    <property type="evidence" value="ECO:0007669"/>
    <property type="project" value="UniProtKB-UniRule"/>
</dbReference>
<keyword evidence="3 6" id="KW-0378">Hydrolase</keyword>
<dbReference type="InterPro" id="IPR023828">
    <property type="entry name" value="Peptidase_S8_Ser-AS"/>
</dbReference>
<dbReference type="Pfam" id="PF22148">
    <property type="entry name" value="Fervidolysin_NPro-like"/>
    <property type="match status" value="1"/>
</dbReference>
<feature type="domain" description="Peptidase S8/S53" evidence="8">
    <location>
        <begin position="187"/>
        <end position="409"/>
    </location>
</feature>
<evidence type="ECO:0000259" key="8">
    <source>
        <dbReference type="Pfam" id="PF00082"/>
    </source>
</evidence>
<evidence type="ECO:0000256" key="5">
    <source>
        <dbReference type="PIRSR" id="PIRSR615500-1"/>
    </source>
</evidence>
<feature type="domain" description="Peptidase S8/S53" evidence="8">
    <location>
        <begin position="600"/>
        <end position="657"/>
    </location>
</feature>
<evidence type="ECO:0000256" key="6">
    <source>
        <dbReference type="PROSITE-ProRule" id="PRU01240"/>
    </source>
</evidence>
<dbReference type="InterPro" id="IPR015500">
    <property type="entry name" value="Peptidase_S8_subtilisin-rel"/>
</dbReference>
<dbReference type="PROSITE" id="PS00136">
    <property type="entry name" value="SUBTILASE_ASP"/>
    <property type="match status" value="1"/>
</dbReference>
<dbReference type="STRING" id="1193051.LEP1GSC017_0371"/>
<dbReference type="EMBL" id="SORO01000002">
    <property type="protein sequence ID" value="TDY68620.1"/>
    <property type="molecule type" value="Genomic_DNA"/>
</dbReference>
<evidence type="ECO:0000256" key="4">
    <source>
        <dbReference type="ARBA" id="ARBA00022825"/>
    </source>
</evidence>
<keyword evidence="2 6" id="KW-0645">Protease</keyword>
<dbReference type="InterPro" id="IPR036852">
    <property type="entry name" value="Peptidase_S8/S53_dom_sf"/>
</dbReference>
<feature type="active site" description="Charge relay system" evidence="5 6">
    <location>
        <position position="194"/>
    </location>
</feature>
<feature type="active site" description="Charge relay system" evidence="5 6">
    <location>
        <position position="611"/>
    </location>
</feature>
<dbReference type="SUPFAM" id="SSF52743">
    <property type="entry name" value="Subtilisin-like"/>
    <property type="match status" value="2"/>
</dbReference>
<evidence type="ECO:0000256" key="1">
    <source>
        <dbReference type="ARBA" id="ARBA00011073"/>
    </source>
</evidence>
<dbReference type="RefSeq" id="WP_004788072.1">
    <property type="nucleotide sequence ID" value="NZ_SORO01000002.1"/>
</dbReference>
<name>A0A4R8MTI7_LEPME</name>
<dbReference type="AlphaFoldDB" id="A0A4R8MTI7"/>